<sequence>VPRVAAPPPPPAAPQVALLPPAVPRVALLRPVRVPQILSSRLWLKIQHNLQKYKTQQ</sequence>
<feature type="non-terminal residue" evidence="1">
    <location>
        <position position="1"/>
    </location>
</feature>
<protein>
    <submittedName>
        <fullName evidence="1">Uncharacterized protein</fullName>
    </submittedName>
</protein>
<evidence type="ECO:0000313" key="2">
    <source>
        <dbReference type="Proteomes" id="UP000663868"/>
    </source>
</evidence>
<accession>A0A820SDW3</accession>
<reference evidence="1" key="1">
    <citation type="submission" date="2021-02" db="EMBL/GenBank/DDBJ databases">
        <authorList>
            <person name="Nowell W R."/>
        </authorList>
    </citation>
    <scope>NUCLEOTIDE SEQUENCE</scope>
</reference>
<dbReference type="Proteomes" id="UP000663868">
    <property type="component" value="Unassembled WGS sequence"/>
</dbReference>
<organism evidence="1 2">
    <name type="scientific">Adineta steineri</name>
    <dbReference type="NCBI Taxonomy" id="433720"/>
    <lineage>
        <taxon>Eukaryota</taxon>
        <taxon>Metazoa</taxon>
        <taxon>Spiralia</taxon>
        <taxon>Gnathifera</taxon>
        <taxon>Rotifera</taxon>
        <taxon>Eurotatoria</taxon>
        <taxon>Bdelloidea</taxon>
        <taxon>Adinetida</taxon>
        <taxon>Adinetidae</taxon>
        <taxon>Adineta</taxon>
    </lineage>
</organism>
<gene>
    <name evidence="1" type="ORF">KXQ929_LOCUS53993</name>
</gene>
<dbReference type="AlphaFoldDB" id="A0A820SDW3"/>
<proteinExistence type="predicted"/>
<evidence type="ECO:0000313" key="1">
    <source>
        <dbReference type="EMBL" id="CAF4451716.1"/>
    </source>
</evidence>
<comment type="caution">
    <text evidence="1">The sequence shown here is derived from an EMBL/GenBank/DDBJ whole genome shotgun (WGS) entry which is preliminary data.</text>
</comment>
<name>A0A820SDW3_9BILA</name>
<dbReference type="EMBL" id="CAJOBB010031562">
    <property type="protein sequence ID" value="CAF4451716.1"/>
    <property type="molecule type" value="Genomic_DNA"/>
</dbReference>